<gene>
    <name evidence="3" type="ORF">BXYJ_LOCUS4372</name>
</gene>
<dbReference type="PROSITE" id="PS00571">
    <property type="entry name" value="AMIDASES"/>
    <property type="match status" value="1"/>
</dbReference>
<dbReference type="Proteomes" id="UP000659654">
    <property type="component" value="Unassembled WGS sequence"/>
</dbReference>
<dbReference type="InterPro" id="IPR020556">
    <property type="entry name" value="Amidase_CS"/>
</dbReference>
<dbReference type="InterPro" id="IPR052739">
    <property type="entry name" value="FAAH2"/>
</dbReference>
<dbReference type="OrthoDB" id="6428749at2759"/>
<dbReference type="GO" id="GO:0012505">
    <property type="term" value="C:endomembrane system"/>
    <property type="evidence" value="ECO:0007669"/>
    <property type="project" value="TreeGrafter"/>
</dbReference>
<dbReference type="SMR" id="A0A1I7SW45"/>
<protein>
    <submittedName>
        <fullName evidence="3">(pine wood nematode) hypothetical protein</fullName>
    </submittedName>
    <submittedName>
        <fullName evidence="6">Amidase domain-containing protein</fullName>
    </submittedName>
</protein>
<evidence type="ECO:0000313" key="6">
    <source>
        <dbReference type="WBParaSite" id="BXY_1727500.1"/>
    </source>
</evidence>
<dbReference type="InterPro" id="IPR023631">
    <property type="entry name" value="Amidase_dom"/>
</dbReference>
<evidence type="ECO:0000313" key="5">
    <source>
        <dbReference type="Proteomes" id="UP000659654"/>
    </source>
</evidence>
<organism evidence="4 6">
    <name type="scientific">Bursaphelenchus xylophilus</name>
    <name type="common">Pinewood nematode worm</name>
    <name type="synonym">Aphelenchoides xylophilus</name>
    <dbReference type="NCBI Taxonomy" id="6326"/>
    <lineage>
        <taxon>Eukaryota</taxon>
        <taxon>Metazoa</taxon>
        <taxon>Ecdysozoa</taxon>
        <taxon>Nematoda</taxon>
        <taxon>Chromadorea</taxon>
        <taxon>Rhabditida</taxon>
        <taxon>Tylenchina</taxon>
        <taxon>Tylenchomorpha</taxon>
        <taxon>Aphelenchoidea</taxon>
        <taxon>Aphelenchoididae</taxon>
        <taxon>Bursaphelenchus</taxon>
    </lineage>
</organism>
<dbReference type="SUPFAM" id="SSF75304">
    <property type="entry name" value="Amidase signature (AS) enzymes"/>
    <property type="match status" value="1"/>
</dbReference>
<reference evidence="3" key="2">
    <citation type="submission" date="2020-09" db="EMBL/GenBank/DDBJ databases">
        <authorList>
            <person name="Kikuchi T."/>
        </authorList>
    </citation>
    <scope>NUCLEOTIDE SEQUENCE</scope>
    <source>
        <strain evidence="3">Ka4C1</strain>
    </source>
</reference>
<sequence length="515" mass="57412">MDKILTSKSSRAVVRKLGKRNRRLIQSGDPHDLLNISAVEAARRIREGKLTSSELVKTLIQRIKDTHNHINSAYDIFEADALKEAKEVDEYLANLDKNSDEFTQLNVTKPLLGVPFSVKGSFTVKGKKLHCGLPYKWKEPPQQEDAVVVKKLRDVGAIPLAHTNIPSACIAWESDNKIVGRSSTPYDSRCTCGGSSGGEGALISSQGSIFGLGSDIGGSIRMPSMLNGLFGLKPHYDTIDGTGHFPPDPDRNELPDVFDMLGFGPICRYARDLPVVFSVLSGQKIPSDLHNHIPKKMVFTPGFSDSFPLSEAQMDAFNEAFEFVKYQYNLDPTRYYMPCVHNIHMEWYHCSLYKTSGPQVYSTVLLNDDKGEKRIDKELMKAVVGKSDLHLGAVISAFVLSQPPKRDIEVLRKEKKEFVKAFWSLVDDSTIYLFPGLPLTHYFHKEPIPAILDSLNCGVFNLLGASVVSIPMGLDKEGYPKSVQLVATKNNYWMLINLAMEMEKKFGGWTPPKVN</sequence>
<dbReference type="EMBL" id="CAJFCV020000002">
    <property type="protein sequence ID" value="CAG9098794.1"/>
    <property type="molecule type" value="Genomic_DNA"/>
</dbReference>
<dbReference type="WBParaSite" id="BXY_1727500.1">
    <property type="protein sequence ID" value="BXY_1727500.1"/>
    <property type="gene ID" value="BXY_1727500"/>
</dbReference>
<dbReference type="Proteomes" id="UP000095284">
    <property type="component" value="Unplaced"/>
</dbReference>
<feature type="domain" description="Amidase" evidence="2">
    <location>
        <begin position="54"/>
        <end position="287"/>
    </location>
</feature>
<dbReference type="PANTHER" id="PTHR43372:SF3">
    <property type="entry name" value="AT07710P-RELATED"/>
    <property type="match status" value="1"/>
</dbReference>
<dbReference type="EMBL" id="CAJFDI010000002">
    <property type="protein sequence ID" value="CAD5216123.1"/>
    <property type="molecule type" value="Genomic_DNA"/>
</dbReference>
<dbReference type="Gene3D" id="3.90.1300.10">
    <property type="entry name" value="Amidase signature (AS) domain"/>
    <property type="match status" value="1"/>
</dbReference>
<comment type="similarity">
    <text evidence="1">Belongs to the amidase family.</text>
</comment>
<reference evidence="6" key="1">
    <citation type="submission" date="2016-11" db="UniProtKB">
        <authorList>
            <consortium name="WormBaseParasite"/>
        </authorList>
    </citation>
    <scope>IDENTIFICATION</scope>
</reference>
<dbReference type="Proteomes" id="UP000582659">
    <property type="component" value="Unassembled WGS sequence"/>
</dbReference>
<dbReference type="eggNOG" id="KOG1212">
    <property type="taxonomic scope" value="Eukaryota"/>
</dbReference>
<evidence type="ECO:0000256" key="1">
    <source>
        <dbReference type="ARBA" id="ARBA00009199"/>
    </source>
</evidence>
<dbReference type="PANTHER" id="PTHR43372">
    <property type="entry name" value="FATTY-ACID AMIDE HYDROLASE"/>
    <property type="match status" value="1"/>
</dbReference>
<evidence type="ECO:0000313" key="4">
    <source>
        <dbReference type="Proteomes" id="UP000095284"/>
    </source>
</evidence>
<evidence type="ECO:0000259" key="2">
    <source>
        <dbReference type="Pfam" id="PF01425"/>
    </source>
</evidence>
<dbReference type="AlphaFoldDB" id="A0A1I7SW45"/>
<accession>A0A1I7SW45</accession>
<evidence type="ECO:0000313" key="3">
    <source>
        <dbReference type="EMBL" id="CAD5216123.1"/>
    </source>
</evidence>
<name>A0A1I7SW45_BURXY</name>
<keyword evidence="5" id="KW-1185">Reference proteome</keyword>
<proteinExistence type="inferred from homology"/>
<dbReference type="InterPro" id="IPR036928">
    <property type="entry name" value="AS_sf"/>
</dbReference>
<dbReference type="Pfam" id="PF01425">
    <property type="entry name" value="Amidase"/>
    <property type="match status" value="1"/>
</dbReference>